<protein>
    <recommendedName>
        <fullName evidence="4">Dirigent protein</fullName>
    </recommendedName>
</protein>
<dbReference type="PANTHER" id="PTHR21495">
    <property type="entry name" value="NUCLEOPORIN-RELATED"/>
    <property type="match status" value="1"/>
</dbReference>
<evidence type="ECO:0000313" key="6">
    <source>
        <dbReference type="EMBL" id="KAJ1697052.1"/>
    </source>
</evidence>
<comment type="similarity">
    <text evidence="1 4">Belongs to the plant dirigent protein family.</text>
</comment>
<sequence>MELINLIFFPPTSMASSLSQTVLFSILLFLSLHQACAKRTHLNFYFHVTDVQANATDYGTIIVMDQALREGLDENSTLIGRVQGIQAAVGKDGSLETMFNFLFLNKQYNGSTLAIYGRAPLETTIERPVIGGTGKFRLSHGYSLAKPVILSATRLVYELDVYVWPLELKDD</sequence>
<comment type="subcellular location">
    <subcellularLocation>
        <location evidence="4">Secreted</location>
        <location evidence="4">Extracellular space</location>
        <location evidence="4">Apoplast</location>
    </subcellularLocation>
</comment>
<accession>A0A9Q0CN48</accession>
<dbReference type="InterPro" id="IPR004265">
    <property type="entry name" value="Dirigent"/>
</dbReference>
<dbReference type="GO" id="GO:0048046">
    <property type="term" value="C:apoplast"/>
    <property type="evidence" value="ECO:0007669"/>
    <property type="project" value="UniProtKB-SubCell"/>
</dbReference>
<evidence type="ECO:0000256" key="4">
    <source>
        <dbReference type="RuleBase" id="RU363099"/>
    </source>
</evidence>
<dbReference type="EMBL" id="JAMQYH010000002">
    <property type="protein sequence ID" value="KAJ1697052.1"/>
    <property type="molecule type" value="Genomic_DNA"/>
</dbReference>
<evidence type="ECO:0000256" key="2">
    <source>
        <dbReference type="ARBA" id="ARBA00011738"/>
    </source>
</evidence>
<dbReference type="OrthoDB" id="612574at2759"/>
<dbReference type="GO" id="GO:0009699">
    <property type="term" value="P:phenylpropanoid biosynthetic process"/>
    <property type="evidence" value="ECO:0007669"/>
    <property type="project" value="UniProtKB-ARBA"/>
</dbReference>
<proteinExistence type="inferred from homology"/>
<evidence type="ECO:0000256" key="3">
    <source>
        <dbReference type="ARBA" id="ARBA00022525"/>
    </source>
</evidence>
<comment type="function">
    <text evidence="4">Dirigent proteins impart stereoselectivity on the phenoxy radical-coupling reaction, yielding optically active lignans from two molecules of coniferyl alcohol in the biosynthesis of lignans, flavonolignans, and alkaloids and thus plays a central role in plant secondary metabolism.</text>
</comment>
<organism evidence="6 7">
    <name type="scientific">Rhynchospora breviuscula</name>
    <dbReference type="NCBI Taxonomy" id="2022672"/>
    <lineage>
        <taxon>Eukaryota</taxon>
        <taxon>Viridiplantae</taxon>
        <taxon>Streptophyta</taxon>
        <taxon>Embryophyta</taxon>
        <taxon>Tracheophyta</taxon>
        <taxon>Spermatophyta</taxon>
        <taxon>Magnoliopsida</taxon>
        <taxon>Liliopsida</taxon>
        <taxon>Poales</taxon>
        <taxon>Cyperaceae</taxon>
        <taxon>Cyperoideae</taxon>
        <taxon>Rhynchosporeae</taxon>
        <taxon>Rhynchospora</taxon>
    </lineage>
</organism>
<dbReference type="AlphaFoldDB" id="A0A9Q0CN48"/>
<gene>
    <name evidence="6" type="ORF">LUZ63_005564</name>
</gene>
<dbReference type="Gene3D" id="2.40.480.10">
    <property type="entry name" value="Allene oxide cyclase-like"/>
    <property type="match status" value="1"/>
</dbReference>
<evidence type="ECO:0000256" key="1">
    <source>
        <dbReference type="ARBA" id="ARBA00010746"/>
    </source>
</evidence>
<name>A0A9Q0CN48_9POAL</name>
<evidence type="ECO:0000313" key="7">
    <source>
        <dbReference type="Proteomes" id="UP001151287"/>
    </source>
</evidence>
<comment type="subunit">
    <text evidence="2 4">Homodimer.</text>
</comment>
<dbReference type="InterPro" id="IPR044859">
    <property type="entry name" value="Allene_oxi_cyc_Dirigent"/>
</dbReference>
<keyword evidence="4" id="KW-0052">Apoplast</keyword>
<comment type="caution">
    <text evidence="6">The sequence shown here is derived from an EMBL/GenBank/DDBJ whole genome shotgun (WGS) entry which is preliminary data.</text>
</comment>
<evidence type="ECO:0000256" key="5">
    <source>
        <dbReference type="SAM" id="SignalP"/>
    </source>
</evidence>
<dbReference type="Proteomes" id="UP001151287">
    <property type="component" value="Unassembled WGS sequence"/>
</dbReference>
<feature type="chain" id="PRO_5040382461" description="Dirigent protein" evidence="5">
    <location>
        <begin position="38"/>
        <end position="171"/>
    </location>
</feature>
<feature type="signal peptide" evidence="5">
    <location>
        <begin position="1"/>
        <end position="37"/>
    </location>
</feature>
<keyword evidence="5" id="KW-0732">Signal</keyword>
<keyword evidence="3 4" id="KW-0964">Secreted</keyword>
<keyword evidence="7" id="KW-1185">Reference proteome</keyword>
<dbReference type="Pfam" id="PF03018">
    <property type="entry name" value="Dirigent"/>
    <property type="match status" value="1"/>
</dbReference>
<reference evidence="6" key="1">
    <citation type="journal article" date="2022" name="Cell">
        <title>Repeat-based holocentromeres influence genome architecture and karyotype evolution.</title>
        <authorList>
            <person name="Hofstatter P.G."/>
            <person name="Thangavel G."/>
            <person name="Lux T."/>
            <person name="Neumann P."/>
            <person name="Vondrak T."/>
            <person name="Novak P."/>
            <person name="Zhang M."/>
            <person name="Costa L."/>
            <person name="Castellani M."/>
            <person name="Scott A."/>
            <person name="Toegelov H."/>
            <person name="Fuchs J."/>
            <person name="Mata-Sucre Y."/>
            <person name="Dias Y."/>
            <person name="Vanzela A.L.L."/>
            <person name="Huettel B."/>
            <person name="Almeida C.C.S."/>
            <person name="Simkova H."/>
            <person name="Souza G."/>
            <person name="Pedrosa-Harand A."/>
            <person name="Macas J."/>
            <person name="Mayer K.F.X."/>
            <person name="Houben A."/>
            <person name="Marques A."/>
        </authorList>
    </citation>
    <scope>NUCLEOTIDE SEQUENCE</scope>
    <source>
        <strain evidence="6">RhyBre1mFocal</strain>
    </source>
</reference>